<dbReference type="InterPro" id="IPR050221">
    <property type="entry name" value="26S_Proteasome_ATPase"/>
</dbReference>
<keyword evidence="2" id="KW-0547">Nucleotide-binding</keyword>
<sequence length="665" mass="76127">MNRINVMMNDRWYAANYDYLLSAVAIVAQRLEHYVNEQEYSSQTYLENLSHLEAIAEQMETPPTLKQLCTLFNLSSFERDMLLMGIGMAIYPNFPALCATAHRNPQMAYPTFNLGLEIFSETHWSALTPQGNLRGWHLLQVGTGTVLPLCPLQIDESILHWLMGEPFQDSYLMNFAQLRSLKKNRISLCSSHQEIAENIANIWPEKSRETFPIVQLCGLETMAKYEIAMMTGEILNYPVKVLSALRLPNQVEDFNVFKQRWQREVLFTNSILLLDCEQVNLDHSPIYSLIIELIEQINTPLIITSFERLQCPKSSVINFDVAQLTHDEQTFLWKSHLDTFAPELNGSINRLVTQFNLSATAIEGACLQVKNHLSQPEKNHNFHQLWEICRRQARPRLDNLAQRIECKAKWEDLIIPEPQRQILKEIIAHLRQRFKVYEQWGFAAQNSRGLGLSALFSGQSGTGKTMAAEVLAKELNLDLYRIDLSAVVSKYIGETEKNLRQIFDAAETGGVILLFDEADALFGKRTQVKDSHDRHANLEVSYLLQRMEVYQGLAILTTNLKDSLDSAFLRRIRFVISFPFPDEEVRTEIWKRIFPPQTPNEGLNFKKLGKLSVAGGNIRNIALNAAFLAADVGEPVMMKHILQATYSEYLKLEKSLTDTEIKGWI</sequence>
<dbReference type="STRING" id="65393.PCC7424_4150"/>
<evidence type="ECO:0000313" key="6">
    <source>
        <dbReference type="Proteomes" id="UP000002384"/>
    </source>
</evidence>
<dbReference type="GO" id="GO:0005524">
    <property type="term" value="F:ATP binding"/>
    <property type="evidence" value="ECO:0007669"/>
    <property type="project" value="UniProtKB-KW"/>
</dbReference>
<proteinExistence type="inferred from homology"/>
<dbReference type="AlphaFoldDB" id="B7KLE9"/>
<dbReference type="KEGG" id="cyc:PCC7424_4150"/>
<feature type="domain" description="AAA+ ATPase" evidence="4">
    <location>
        <begin position="450"/>
        <end position="582"/>
    </location>
</feature>
<evidence type="ECO:0000256" key="3">
    <source>
        <dbReference type="ARBA" id="ARBA00022840"/>
    </source>
</evidence>
<dbReference type="InterPro" id="IPR003593">
    <property type="entry name" value="AAA+_ATPase"/>
</dbReference>
<dbReference type="SUPFAM" id="SSF52540">
    <property type="entry name" value="P-loop containing nucleoside triphosphate hydrolases"/>
    <property type="match status" value="1"/>
</dbReference>
<organism evidence="5 6">
    <name type="scientific">Gloeothece citriformis (strain PCC 7424)</name>
    <name type="common">Cyanothece sp. (strain PCC 7424)</name>
    <dbReference type="NCBI Taxonomy" id="65393"/>
    <lineage>
        <taxon>Bacteria</taxon>
        <taxon>Bacillati</taxon>
        <taxon>Cyanobacteriota</taxon>
        <taxon>Cyanophyceae</taxon>
        <taxon>Oscillatoriophycideae</taxon>
        <taxon>Chroococcales</taxon>
        <taxon>Aphanothecaceae</taxon>
        <taxon>Gloeothece</taxon>
        <taxon>Gloeothece citriformis</taxon>
    </lineage>
</organism>
<dbReference type="PANTHER" id="PTHR23073">
    <property type="entry name" value="26S PROTEASOME REGULATORY SUBUNIT"/>
    <property type="match status" value="1"/>
</dbReference>
<keyword evidence="3" id="KW-0067">ATP-binding</keyword>
<evidence type="ECO:0000256" key="2">
    <source>
        <dbReference type="ARBA" id="ARBA00022741"/>
    </source>
</evidence>
<protein>
    <submittedName>
        <fullName evidence="5">AAA ATPase central domain protein</fullName>
    </submittedName>
</protein>
<reference evidence="6" key="1">
    <citation type="journal article" date="2011" name="MBio">
        <title>Novel metabolic attributes of the genus Cyanothece, comprising a group of unicellular nitrogen-fixing Cyanobacteria.</title>
        <authorList>
            <person name="Bandyopadhyay A."/>
            <person name="Elvitigala T."/>
            <person name="Welsh E."/>
            <person name="Stockel J."/>
            <person name="Liberton M."/>
            <person name="Min H."/>
            <person name="Sherman L.A."/>
            <person name="Pakrasi H.B."/>
        </authorList>
    </citation>
    <scope>NUCLEOTIDE SEQUENCE [LARGE SCALE GENOMIC DNA]</scope>
    <source>
        <strain evidence="6">PCC 7424</strain>
    </source>
</reference>
<dbReference type="Gene3D" id="3.40.50.300">
    <property type="entry name" value="P-loop containing nucleotide triphosphate hydrolases"/>
    <property type="match status" value="1"/>
</dbReference>
<dbReference type="eggNOG" id="COG0464">
    <property type="taxonomic scope" value="Bacteria"/>
</dbReference>
<dbReference type="Proteomes" id="UP000002384">
    <property type="component" value="Chromosome"/>
</dbReference>
<dbReference type="SMART" id="SM00382">
    <property type="entry name" value="AAA"/>
    <property type="match status" value="1"/>
</dbReference>
<keyword evidence="6" id="KW-1185">Reference proteome</keyword>
<evidence type="ECO:0000313" key="5">
    <source>
        <dbReference type="EMBL" id="ACK72521.1"/>
    </source>
</evidence>
<dbReference type="InterPro" id="IPR054472">
    <property type="entry name" value="WHD"/>
</dbReference>
<dbReference type="InterPro" id="IPR027417">
    <property type="entry name" value="P-loop_NTPase"/>
</dbReference>
<evidence type="ECO:0000259" key="4">
    <source>
        <dbReference type="SMART" id="SM00382"/>
    </source>
</evidence>
<dbReference type="RefSeq" id="WP_015956106.1">
    <property type="nucleotide sequence ID" value="NC_011729.1"/>
</dbReference>
<comment type="similarity">
    <text evidence="1">Belongs to the AAA ATPase family.</text>
</comment>
<dbReference type="HOGENOM" id="CLU_016564_1_0_3"/>
<dbReference type="Pfam" id="PF22977">
    <property type="entry name" value="WHD"/>
    <property type="match status" value="1"/>
</dbReference>
<dbReference type="InterPro" id="IPR003959">
    <property type="entry name" value="ATPase_AAA_core"/>
</dbReference>
<dbReference type="EMBL" id="CP001291">
    <property type="protein sequence ID" value="ACK72521.1"/>
    <property type="molecule type" value="Genomic_DNA"/>
</dbReference>
<name>B7KLE9_GLOC7</name>
<dbReference type="CDD" id="cd19481">
    <property type="entry name" value="RecA-like_protease"/>
    <property type="match status" value="1"/>
</dbReference>
<dbReference type="Pfam" id="PF00004">
    <property type="entry name" value="AAA"/>
    <property type="match status" value="1"/>
</dbReference>
<evidence type="ECO:0000256" key="1">
    <source>
        <dbReference type="ARBA" id="ARBA00006914"/>
    </source>
</evidence>
<accession>B7KLE9</accession>
<gene>
    <name evidence="5" type="ordered locus">PCC7424_4150</name>
</gene>
<dbReference type="GO" id="GO:0016887">
    <property type="term" value="F:ATP hydrolysis activity"/>
    <property type="evidence" value="ECO:0007669"/>
    <property type="project" value="InterPro"/>
</dbReference>